<evidence type="ECO:0000256" key="3">
    <source>
        <dbReference type="ARBA" id="ARBA00012483"/>
    </source>
</evidence>
<dbReference type="PANTHER" id="PTHR23315">
    <property type="entry name" value="U BOX DOMAIN-CONTAINING"/>
    <property type="match status" value="1"/>
</dbReference>
<organism evidence="7 8">
    <name type="scientific">Kingdonia uniflora</name>
    <dbReference type="NCBI Taxonomy" id="39325"/>
    <lineage>
        <taxon>Eukaryota</taxon>
        <taxon>Viridiplantae</taxon>
        <taxon>Streptophyta</taxon>
        <taxon>Embryophyta</taxon>
        <taxon>Tracheophyta</taxon>
        <taxon>Spermatophyta</taxon>
        <taxon>Magnoliopsida</taxon>
        <taxon>Ranunculales</taxon>
        <taxon>Circaeasteraceae</taxon>
        <taxon>Kingdonia</taxon>
    </lineage>
</organism>
<proteinExistence type="predicted"/>
<dbReference type="InterPro" id="IPR058678">
    <property type="entry name" value="ARM_PUB"/>
</dbReference>
<dbReference type="InterPro" id="IPR013083">
    <property type="entry name" value="Znf_RING/FYVE/PHD"/>
</dbReference>
<dbReference type="Gene3D" id="1.25.10.10">
    <property type="entry name" value="Leucine-rich Repeat Variant"/>
    <property type="match status" value="2"/>
</dbReference>
<dbReference type="PANTHER" id="PTHR23315:SF112">
    <property type="entry name" value="U-BOX DOMAIN-CONTAINING PROTEIN 8"/>
    <property type="match status" value="1"/>
</dbReference>
<keyword evidence="8" id="KW-1185">Reference proteome</keyword>
<evidence type="ECO:0000313" key="8">
    <source>
        <dbReference type="Proteomes" id="UP000541444"/>
    </source>
</evidence>
<dbReference type="Gene3D" id="3.30.40.10">
    <property type="entry name" value="Zinc/RING finger domain, C3HC4 (zinc finger)"/>
    <property type="match status" value="1"/>
</dbReference>
<dbReference type="InterPro" id="IPR045210">
    <property type="entry name" value="RING-Ubox_PUB"/>
</dbReference>
<dbReference type="UniPathway" id="UPA00143"/>
<sequence length="367" mass="40070">MTQWLPDEFKCPISLEIMTDPVILSSGHTFDRVSIQRWLDSGNRSCPITKQPLSKNFSLIPNHVLRSLISQFTLGSNVKPQLNHPEPQTLISVISSESLSPSLKIDSLSQLNRLCKRNPVLRQSFMESGAGPSVLNCIDSVDLGLRESALMLLLSLSLDDDNKVGLVTEGAIGHIVEALRGGSSSCRSYAATILTSLAMVEVNKATIGAYPLAIQRLSSLLRDGKAREKKEAATALYALCSFPDNRKRAVRCGAVPILIEMAVSGVERAIEVLGLLAKCREGREEMGRFDGCVVSVLVQVLRNESSRSVVHALSALHSLCNNSEEMGLSVVRQGGLELCLGFVEDENEKVSRNASNLVQVLRKYWVN</sequence>
<dbReference type="InterPro" id="IPR003613">
    <property type="entry name" value="Ubox_domain"/>
</dbReference>
<dbReference type="EC" id="2.3.2.27" evidence="3"/>
<name>A0A7J7MW19_9MAGN</name>
<dbReference type="EMBL" id="JACGCM010001204">
    <property type="protein sequence ID" value="KAF6159083.1"/>
    <property type="molecule type" value="Genomic_DNA"/>
</dbReference>
<dbReference type="InterPro" id="IPR016024">
    <property type="entry name" value="ARM-type_fold"/>
</dbReference>
<keyword evidence="4" id="KW-0808">Transferase</keyword>
<accession>A0A7J7MW19</accession>
<dbReference type="FunFam" id="3.30.40.10:FF:000809">
    <property type="entry name" value="RING-type E3 ubiquitin transferase"/>
    <property type="match status" value="1"/>
</dbReference>
<comment type="catalytic activity">
    <reaction evidence="1">
        <text>S-ubiquitinyl-[E2 ubiquitin-conjugating enzyme]-L-cysteine + [acceptor protein]-L-lysine = [E2 ubiquitin-conjugating enzyme]-L-cysteine + N(6)-ubiquitinyl-[acceptor protein]-L-lysine.</text>
        <dbReference type="EC" id="2.3.2.27"/>
    </reaction>
</comment>
<comment type="pathway">
    <text evidence="2">Protein modification; protein ubiquitination.</text>
</comment>
<dbReference type="SUPFAM" id="SSF57850">
    <property type="entry name" value="RING/U-box"/>
    <property type="match status" value="1"/>
</dbReference>
<keyword evidence="5" id="KW-0833">Ubl conjugation pathway</keyword>
<dbReference type="OrthoDB" id="10064100at2759"/>
<dbReference type="CDD" id="cd16664">
    <property type="entry name" value="RING-Ubox_PUB"/>
    <property type="match status" value="1"/>
</dbReference>
<dbReference type="GO" id="GO:0016567">
    <property type="term" value="P:protein ubiquitination"/>
    <property type="evidence" value="ECO:0007669"/>
    <property type="project" value="UniProtKB-UniPathway"/>
</dbReference>
<dbReference type="SMART" id="SM00504">
    <property type="entry name" value="Ubox"/>
    <property type="match status" value="1"/>
</dbReference>
<dbReference type="Pfam" id="PF04564">
    <property type="entry name" value="U-box"/>
    <property type="match status" value="1"/>
</dbReference>
<dbReference type="AlphaFoldDB" id="A0A7J7MW19"/>
<dbReference type="Pfam" id="PF25598">
    <property type="entry name" value="ARM_PUB"/>
    <property type="match status" value="1"/>
</dbReference>
<dbReference type="Proteomes" id="UP000541444">
    <property type="component" value="Unassembled WGS sequence"/>
</dbReference>
<dbReference type="SUPFAM" id="SSF48371">
    <property type="entry name" value="ARM repeat"/>
    <property type="match status" value="1"/>
</dbReference>
<feature type="domain" description="U-box" evidence="6">
    <location>
        <begin position="4"/>
        <end position="79"/>
    </location>
</feature>
<evidence type="ECO:0000256" key="1">
    <source>
        <dbReference type="ARBA" id="ARBA00000900"/>
    </source>
</evidence>
<dbReference type="InterPro" id="IPR011989">
    <property type="entry name" value="ARM-like"/>
</dbReference>
<evidence type="ECO:0000313" key="7">
    <source>
        <dbReference type="EMBL" id="KAF6159083.1"/>
    </source>
</evidence>
<dbReference type="GO" id="GO:0061630">
    <property type="term" value="F:ubiquitin protein ligase activity"/>
    <property type="evidence" value="ECO:0007669"/>
    <property type="project" value="UniProtKB-EC"/>
</dbReference>
<evidence type="ECO:0000256" key="5">
    <source>
        <dbReference type="ARBA" id="ARBA00022786"/>
    </source>
</evidence>
<evidence type="ECO:0000256" key="2">
    <source>
        <dbReference type="ARBA" id="ARBA00004906"/>
    </source>
</evidence>
<dbReference type="PROSITE" id="PS51698">
    <property type="entry name" value="U_BOX"/>
    <property type="match status" value="1"/>
</dbReference>
<gene>
    <name evidence="7" type="ORF">GIB67_032700</name>
</gene>
<comment type="caution">
    <text evidence="7">The sequence shown here is derived from an EMBL/GenBank/DDBJ whole genome shotgun (WGS) entry which is preliminary data.</text>
</comment>
<reference evidence="7 8" key="1">
    <citation type="journal article" date="2020" name="IScience">
        <title>Genome Sequencing of the Endangered Kingdonia uniflora (Circaeasteraceae, Ranunculales) Reveals Potential Mechanisms of Evolutionary Specialization.</title>
        <authorList>
            <person name="Sun Y."/>
            <person name="Deng T."/>
            <person name="Zhang A."/>
            <person name="Moore M.J."/>
            <person name="Landis J.B."/>
            <person name="Lin N."/>
            <person name="Zhang H."/>
            <person name="Zhang X."/>
            <person name="Huang J."/>
            <person name="Zhang X."/>
            <person name="Sun H."/>
            <person name="Wang H."/>
        </authorList>
    </citation>
    <scope>NUCLEOTIDE SEQUENCE [LARGE SCALE GENOMIC DNA]</scope>
    <source>
        <strain evidence="7">TB1705</strain>
        <tissue evidence="7">Leaf</tissue>
    </source>
</reference>
<evidence type="ECO:0000259" key="6">
    <source>
        <dbReference type="PROSITE" id="PS51698"/>
    </source>
</evidence>
<protein>
    <recommendedName>
        <fullName evidence="3">RING-type E3 ubiquitin transferase</fullName>
        <ecNumber evidence="3">2.3.2.27</ecNumber>
    </recommendedName>
</protein>
<evidence type="ECO:0000256" key="4">
    <source>
        <dbReference type="ARBA" id="ARBA00022679"/>
    </source>
</evidence>